<organism evidence="2 3">
    <name type="scientific">Diacronema lutheri</name>
    <name type="common">Unicellular marine alga</name>
    <name type="synonym">Monochrysis lutheri</name>
    <dbReference type="NCBI Taxonomy" id="2081491"/>
    <lineage>
        <taxon>Eukaryota</taxon>
        <taxon>Haptista</taxon>
        <taxon>Haptophyta</taxon>
        <taxon>Pavlovophyceae</taxon>
        <taxon>Pavlovales</taxon>
        <taxon>Pavlovaceae</taxon>
        <taxon>Diacronema</taxon>
    </lineage>
</organism>
<accession>A0A8J5XCW8</accession>
<name>A0A8J5XCW8_DIALT</name>
<comment type="caution">
    <text evidence="2">The sequence shown here is derived from an EMBL/GenBank/DDBJ whole genome shotgun (WGS) entry which is preliminary data.</text>
</comment>
<sequence>MTKANREDALLATTARRTRAKTSLNANEQPTRVQTTYDRLEAFVHLHPVVFAKMLDSRGSTSARRAAPRADDRLTADVACQASPDFVRSPAAFSSGVPESLGAHAAVSHSSEDGAVASTRSLAAKRRCKRLLSAHE</sequence>
<proteinExistence type="predicted"/>
<protein>
    <submittedName>
        <fullName evidence="2">Uncharacterized protein</fullName>
    </submittedName>
</protein>
<dbReference type="AlphaFoldDB" id="A0A8J5XCW8"/>
<evidence type="ECO:0000313" key="3">
    <source>
        <dbReference type="Proteomes" id="UP000751190"/>
    </source>
</evidence>
<dbReference type="EMBL" id="JAGTXO010000026">
    <property type="protein sequence ID" value="KAG8461383.1"/>
    <property type="molecule type" value="Genomic_DNA"/>
</dbReference>
<dbReference type="Proteomes" id="UP000751190">
    <property type="component" value="Unassembled WGS sequence"/>
</dbReference>
<keyword evidence="3" id="KW-1185">Reference proteome</keyword>
<feature type="region of interest" description="Disordered" evidence="1">
    <location>
        <begin position="93"/>
        <end position="118"/>
    </location>
</feature>
<gene>
    <name evidence="2" type="ORF">KFE25_010570</name>
</gene>
<evidence type="ECO:0000313" key="2">
    <source>
        <dbReference type="EMBL" id="KAG8461383.1"/>
    </source>
</evidence>
<evidence type="ECO:0000256" key="1">
    <source>
        <dbReference type="SAM" id="MobiDB-lite"/>
    </source>
</evidence>
<reference evidence="2" key="1">
    <citation type="submission" date="2021-05" db="EMBL/GenBank/DDBJ databases">
        <title>The genome of the haptophyte Pavlova lutheri (Diacronema luteri, Pavlovales) - a model for lipid biosynthesis in eukaryotic algae.</title>
        <authorList>
            <person name="Hulatt C.J."/>
            <person name="Posewitz M.C."/>
        </authorList>
    </citation>
    <scope>NUCLEOTIDE SEQUENCE</scope>
    <source>
        <strain evidence="2">NIVA-4/92</strain>
    </source>
</reference>